<dbReference type="InterPro" id="IPR010730">
    <property type="entry name" value="HET"/>
</dbReference>
<reference evidence="2" key="1">
    <citation type="journal article" date="2020" name="Stud. Mycol.">
        <title>101 Dothideomycetes genomes: a test case for predicting lifestyles and emergence of pathogens.</title>
        <authorList>
            <person name="Haridas S."/>
            <person name="Albert R."/>
            <person name="Binder M."/>
            <person name="Bloem J."/>
            <person name="Labutti K."/>
            <person name="Salamov A."/>
            <person name="Andreopoulos B."/>
            <person name="Baker S."/>
            <person name="Barry K."/>
            <person name="Bills G."/>
            <person name="Bluhm B."/>
            <person name="Cannon C."/>
            <person name="Castanera R."/>
            <person name="Culley D."/>
            <person name="Daum C."/>
            <person name="Ezra D."/>
            <person name="Gonzalez J."/>
            <person name="Henrissat B."/>
            <person name="Kuo A."/>
            <person name="Liang C."/>
            <person name="Lipzen A."/>
            <person name="Lutzoni F."/>
            <person name="Magnuson J."/>
            <person name="Mondo S."/>
            <person name="Nolan M."/>
            <person name="Ohm R."/>
            <person name="Pangilinan J."/>
            <person name="Park H.-J."/>
            <person name="Ramirez L."/>
            <person name="Alfaro M."/>
            <person name="Sun H."/>
            <person name="Tritt A."/>
            <person name="Yoshinaga Y."/>
            <person name="Zwiers L.-H."/>
            <person name="Turgeon B."/>
            <person name="Goodwin S."/>
            <person name="Spatafora J."/>
            <person name="Crous P."/>
            <person name="Grigoriev I."/>
        </authorList>
    </citation>
    <scope>NUCLEOTIDE SEQUENCE</scope>
    <source>
        <strain evidence="2">CBS 175.79</strain>
    </source>
</reference>
<feature type="domain" description="Heterokaryon incompatibility" evidence="1">
    <location>
        <begin position="252"/>
        <end position="402"/>
    </location>
</feature>
<keyword evidence="3" id="KW-1185">Reference proteome</keyword>
<protein>
    <submittedName>
        <fullName evidence="2">HET-domain-containing protein</fullName>
    </submittedName>
</protein>
<sequence>MFTIPWSLLPSLTSKRHREHRSQLLEKDVSEKQIAKRTAASILIQVLGQTAPVRSKDPEQWQTLYDFVSHWDEEGLLPCTRPCLACEAVFSRDVKQYFSLINIRPTSHCAGTMVMLNIFESFGTSEWPAARMHQHLGDYRSFTLQFKVNSRRNIEVDVLHKHKDWPAKSIFNRKHELLHYPDKTVPEGHKDLARFYDPLRVNVDLFREWIHICDTEHGGECHSTDLPPPDHSLLLIDVENRCLVRASSKSIYVALSYVWGLTINLRTTLMNLSTHMTPGGISFEYHRGIPNTILDAIQMTQLLGLKYLWVDSLCIVQDDMRTKNIHLNSMASIYANAYLTLIAAEGADANHGLSGIPGGSRSRNIERIIVETPSGQGSLLSPVEPQWPESSFWNQRGWTFQELLFSKRILIMNGGLVHWHCSTSHFEEDKIRGASNSSDKKNSIFITRTILNPDNTTTSPLHTWAGLVEKFNRRSLTYDEDVVGAFTSITTLMQHSSFPSGITHGHPTASLLPSLLWLPAGPLRRRIPSSQSPTDTVLPSWSWQGWQGPIDCRLWSTSPIFHPSKTYPSPLLPSSSPSVLTLKTHTMTLSIGQTACHKSSLLSFHLHPSLFPFSPATGFILTQADHRAKLQDYGGECRVAVVNEGRMANRFVDEYLHVPGRDRDGWEEVWVVIWIVKRRGGGWRRWGIGALVKGEGELGWGEEVVELH</sequence>
<gene>
    <name evidence="2" type="ORF">BU24DRAFT_496435</name>
</gene>
<evidence type="ECO:0000313" key="3">
    <source>
        <dbReference type="Proteomes" id="UP000799778"/>
    </source>
</evidence>
<dbReference type="PANTHER" id="PTHR33112">
    <property type="entry name" value="DOMAIN PROTEIN, PUTATIVE-RELATED"/>
    <property type="match status" value="1"/>
</dbReference>
<dbReference type="RefSeq" id="XP_033378766.1">
    <property type="nucleotide sequence ID" value="XM_033534196.1"/>
</dbReference>
<proteinExistence type="predicted"/>
<dbReference type="Pfam" id="PF06985">
    <property type="entry name" value="HET"/>
    <property type="match status" value="1"/>
</dbReference>
<evidence type="ECO:0000313" key="2">
    <source>
        <dbReference type="EMBL" id="KAF2010427.1"/>
    </source>
</evidence>
<dbReference type="PANTHER" id="PTHR33112:SF1">
    <property type="entry name" value="HETEROKARYON INCOMPATIBILITY DOMAIN-CONTAINING PROTEIN"/>
    <property type="match status" value="1"/>
</dbReference>
<name>A0A6A5XC92_9PLEO</name>
<dbReference type="GeneID" id="54291593"/>
<dbReference type="OrthoDB" id="5428863at2759"/>
<dbReference type="Proteomes" id="UP000799778">
    <property type="component" value="Unassembled WGS sequence"/>
</dbReference>
<dbReference type="EMBL" id="ML978076">
    <property type="protein sequence ID" value="KAF2010427.1"/>
    <property type="molecule type" value="Genomic_DNA"/>
</dbReference>
<organism evidence="2 3">
    <name type="scientific">Aaosphaeria arxii CBS 175.79</name>
    <dbReference type="NCBI Taxonomy" id="1450172"/>
    <lineage>
        <taxon>Eukaryota</taxon>
        <taxon>Fungi</taxon>
        <taxon>Dikarya</taxon>
        <taxon>Ascomycota</taxon>
        <taxon>Pezizomycotina</taxon>
        <taxon>Dothideomycetes</taxon>
        <taxon>Pleosporomycetidae</taxon>
        <taxon>Pleosporales</taxon>
        <taxon>Pleosporales incertae sedis</taxon>
        <taxon>Aaosphaeria</taxon>
    </lineage>
</organism>
<dbReference type="AlphaFoldDB" id="A0A6A5XC92"/>
<accession>A0A6A5XC92</accession>
<evidence type="ECO:0000259" key="1">
    <source>
        <dbReference type="Pfam" id="PF06985"/>
    </source>
</evidence>